<dbReference type="AlphaFoldDB" id="A0AAD3DLG9"/>
<evidence type="ECO:0000313" key="2">
    <source>
        <dbReference type="Proteomes" id="UP001054857"/>
    </source>
</evidence>
<name>A0AAD3DLG9_9CHLO</name>
<sequence length="483" mass="53455">MDGPVQDGAPLEQAIGEAYLAGNNEHAPHVGPHVPDGGVTMGDIVLELYKSICSELAGEVPLLSSLLSVIWMAMEETVGQQLDKLYDEIRNEQREEFALDLKDQFKVLAQEARKYFNMAMNHPQKRDQFNKVDILITLLRSRLVQSDKYEAIRDGLVDYKTLPLLVALGTFELVVRRQELDHYRELFKADIPSEEERQAKIANIRETIKIYSAKCAERVLAVMAWREGFIKLGTSAAGTINLTSTTYSAKDAYDKGWSQHENRQVTPFLLFWTLDSNPDARAKAEAAYHARRSSALTQFSQELWAMMAAARAWQYTDSAVPYNPGGPAYKPSPLYGTQVHGSTPFEDAPSGRPITSIEVGTHEGRVGSLELSYLFAPAGAHGWDYVRDSDAKRETSRLVLAEGEVVRKVRVRVRAACKVQELVFVTSSGREFRGGGGGGEGLRADEEVGESGGEGCELAGVEGYAGERCLTGIRFLWRTQAEG</sequence>
<organism evidence="1 2">
    <name type="scientific">Astrephomene gubernaculifera</name>
    <dbReference type="NCBI Taxonomy" id="47775"/>
    <lineage>
        <taxon>Eukaryota</taxon>
        <taxon>Viridiplantae</taxon>
        <taxon>Chlorophyta</taxon>
        <taxon>core chlorophytes</taxon>
        <taxon>Chlorophyceae</taxon>
        <taxon>CS clade</taxon>
        <taxon>Chlamydomonadales</taxon>
        <taxon>Astrephomenaceae</taxon>
        <taxon>Astrephomene</taxon>
    </lineage>
</organism>
<dbReference type="InterPro" id="IPR036404">
    <property type="entry name" value="Jacalin-like_lectin_dom_sf"/>
</dbReference>
<dbReference type="Proteomes" id="UP001054857">
    <property type="component" value="Unassembled WGS sequence"/>
</dbReference>
<protein>
    <submittedName>
        <fullName evidence="1">Uncharacterized protein</fullName>
    </submittedName>
</protein>
<gene>
    <name evidence="1" type="ORF">Agub_g3836</name>
</gene>
<evidence type="ECO:0000313" key="1">
    <source>
        <dbReference type="EMBL" id="GFR42947.1"/>
    </source>
</evidence>
<dbReference type="SUPFAM" id="SSF51101">
    <property type="entry name" value="Mannose-binding lectins"/>
    <property type="match status" value="1"/>
</dbReference>
<proteinExistence type="predicted"/>
<accession>A0AAD3DLG9</accession>
<comment type="caution">
    <text evidence="1">The sequence shown here is derived from an EMBL/GenBank/DDBJ whole genome shotgun (WGS) entry which is preliminary data.</text>
</comment>
<dbReference type="EMBL" id="BMAR01000004">
    <property type="protein sequence ID" value="GFR42947.1"/>
    <property type="molecule type" value="Genomic_DNA"/>
</dbReference>
<reference evidence="1 2" key="1">
    <citation type="journal article" date="2021" name="Sci. Rep.">
        <title>Genome sequencing of the multicellular alga Astrephomene provides insights into convergent evolution of germ-soma differentiation.</title>
        <authorList>
            <person name="Yamashita S."/>
            <person name="Yamamoto K."/>
            <person name="Matsuzaki R."/>
            <person name="Suzuki S."/>
            <person name="Yamaguchi H."/>
            <person name="Hirooka S."/>
            <person name="Minakuchi Y."/>
            <person name="Miyagishima S."/>
            <person name="Kawachi M."/>
            <person name="Toyoda A."/>
            <person name="Nozaki H."/>
        </authorList>
    </citation>
    <scope>NUCLEOTIDE SEQUENCE [LARGE SCALE GENOMIC DNA]</scope>
    <source>
        <strain evidence="1 2">NIES-4017</strain>
    </source>
</reference>
<dbReference type="Gene3D" id="2.100.10.30">
    <property type="entry name" value="Jacalin-like lectin domain"/>
    <property type="match status" value="1"/>
</dbReference>
<keyword evidence="2" id="KW-1185">Reference proteome</keyword>